<comment type="cofactor">
    <cofactor evidence="12 13">
        <name>Mg(2+)</name>
        <dbReference type="ChEBI" id="CHEBI:18420"/>
    </cofactor>
</comment>
<evidence type="ECO:0000256" key="5">
    <source>
        <dbReference type="ARBA" id="ARBA00022679"/>
    </source>
</evidence>
<feature type="transmembrane region" description="Helical" evidence="12">
    <location>
        <begin position="95"/>
        <end position="113"/>
    </location>
</feature>
<keyword evidence="5 12" id="KW-0808">Transferase</keyword>
<feature type="transmembrane region" description="Helical" evidence="12">
    <location>
        <begin position="67"/>
        <end position="83"/>
    </location>
</feature>
<feature type="binding site" evidence="13">
    <location>
        <position position="211"/>
    </location>
    <ligand>
        <name>Mg(2+)</name>
        <dbReference type="ChEBI" id="CHEBI:18420"/>
    </ligand>
</feature>
<keyword evidence="4 12" id="KW-0328">Glycosyltransferase</keyword>
<dbReference type="Proteomes" id="UP000306393">
    <property type="component" value="Unassembled WGS sequence"/>
</dbReference>
<comment type="function">
    <text evidence="12">Catalyzes the transfer of the GlcNAc-1-phosphate moiety from UDP-GlcNAc onto the carrier lipid undecaprenyl phosphate (C55-P), yielding GlcNAc-pyrophosphoryl-undecaprenyl (GlcNAc-PP-C55).</text>
</comment>
<dbReference type="GO" id="GO:0009276">
    <property type="term" value="C:Gram-negative-bacterium-type cell wall"/>
    <property type="evidence" value="ECO:0007669"/>
    <property type="project" value="InterPro"/>
</dbReference>
<dbReference type="HAMAP" id="MF_02030">
    <property type="entry name" value="WecA_Gammaproteo"/>
    <property type="match status" value="1"/>
</dbReference>
<keyword evidence="2 12" id="KW-1003">Cell membrane</keyword>
<name>A0A4U3F7X8_9GAMM</name>
<evidence type="ECO:0000256" key="7">
    <source>
        <dbReference type="ARBA" id="ARBA00022842"/>
    </source>
</evidence>
<dbReference type="GO" id="GO:0016757">
    <property type="term" value="F:glycosyltransferase activity"/>
    <property type="evidence" value="ECO:0007669"/>
    <property type="project" value="UniProtKB-KW"/>
</dbReference>
<protein>
    <recommendedName>
        <fullName evidence="12">Undecaprenyl-phosphate alpha-N-acetylglucosaminyl 1-phosphate transferase</fullName>
        <ecNumber evidence="12">2.7.8.33</ecNumber>
    </recommendedName>
    <alternativeName>
        <fullName evidence="12">UDP-GlcNAc:undecaprenyl-phosphate GlcNAc-1-phosphate transferase</fullName>
    </alternativeName>
    <alternativeName>
        <fullName evidence="12">Undecaprenyl-phosphate GlcNAc-1-phosphate transferase</fullName>
    </alternativeName>
</protein>
<dbReference type="EC" id="2.7.8.33" evidence="12"/>
<feature type="transmembrane region" description="Helical" evidence="12">
    <location>
        <begin position="240"/>
        <end position="257"/>
    </location>
</feature>
<feature type="transmembrane region" description="Helical" evidence="12">
    <location>
        <begin position="154"/>
        <end position="172"/>
    </location>
</feature>
<dbReference type="GO" id="GO:0071555">
    <property type="term" value="P:cell wall organization"/>
    <property type="evidence" value="ECO:0007669"/>
    <property type="project" value="TreeGrafter"/>
</dbReference>
<dbReference type="UniPathway" id="UPA00566"/>
<dbReference type="CDD" id="cd06853">
    <property type="entry name" value="GT_WecA_like"/>
    <property type="match status" value="1"/>
</dbReference>
<dbReference type="GO" id="GO:0005886">
    <property type="term" value="C:plasma membrane"/>
    <property type="evidence" value="ECO:0007669"/>
    <property type="project" value="UniProtKB-SubCell"/>
</dbReference>
<evidence type="ECO:0000256" key="3">
    <source>
        <dbReference type="ARBA" id="ARBA00022519"/>
    </source>
</evidence>
<keyword evidence="10 12" id="KW-0472">Membrane</keyword>
<feature type="transmembrane region" description="Helical" evidence="12">
    <location>
        <begin position="43"/>
        <end position="61"/>
    </location>
</feature>
<dbReference type="GO" id="GO:0036380">
    <property type="term" value="F:UDP-N-acetylglucosamine-undecaprenyl-phosphate N-acetylglucosaminephosphotransferase activity"/>
    <property type="evidence" value="ECO:0007669"/>
    <property type="project" value="UniProtKB-UniRule"/>
</dbReference>
<comment type="catalytic activity">
    <reaction evidence="12">
        <text>di-trans,octa-cis-undecaprenyl phosphate + UDP-N-acetyl-alpha-D-glucosamine = N-acetyl-alpha-D-glucosaminyl-di-trans,octa-cis-undecaprenyl diphosphate + UMP</text>
        <dbReference type="Rhea" id="RHEA:28090"/>
        <dbReference type="ChEBI" id="CHEBI:57705"/>
        <dbReference type="ChEBI" id="CHEBI:57865"/>
        <dbReference type="ChEBI" id="CHEBI:60392"/>
        <dbReference type="ChEBI" id="CHEBI:62959"/>
        <dbReference type="EC" id="2.7.8.33"/>
    </reaction>
</comment>
<feature type="transmembrane region" description="Helical" evidence="12">
    <location>
        <begin position="315"/>
        <end position="331"/>
    </location>
</feature>
<keyword evidence="9 12" id="KW-1133">Transmembrane helix</keyword>
<keyword evidence="11 12" id="KW-0464">Manganese</keyword>
<accession>A0A4U3F7X8</accession>
<gene>
    <name evidence="12" type="primary">wecA</name>
    <name evidence="14" type="ORF">EpCFBP13511_13690</name>
</gene>
<dbReference type="AlphaFoldDB" id="A0A4U3F7X8"/>
<evidence type="ECO:0000256" key="10">
    <source>
        <dbReference type="ARBA" id="ARBA00023136"/>
    </source>
</evidence>
<dbReference type="GO" id="GO:0044038">
    <property type="term" value="P:cell wall macromolecule biosynthetic process"/>
    <property type="evidence" value="ECO:0007669"/>
    <property type="project" value="TreeGrafter"/>
</dbReference>
<dbReference type="GO" id="GO:0009246">
    <property type="term" value="P:enterobacterial common antigen biosynthetic process"/>
    <property type="evidence" value="ECO:0007669"/>
    <property type="project" value="UniProtKB-UniRule"/>
</dbReference>
<dbReference type="GO" id="GO:0000287">
    <property type="term" value="F:magnesium ion binding"/>
    <property type="evidence" value="ECO:0007669"/>
    <property type="project" value="InterPro"/>
</dbReference>
<dbReference type="EMBL" id="QGAC01000012">
    <property type="protein sequence ID" value="TKJ89354.1"/>
    <property type="molecule type" value="Genomic_DNA"/>
</dbReference>
<comment type="pathway">
    <text evidence="12">Bacterial outer membrane biogenesis; LPS O-antigen biosynthesis.</text>
</comment>
<dbReference type="PANTHER" id="PTHR22926:SF3">
    <property type="entry name" value="UNDECAPRENYL-PHOSPHATE ALPHA-N-ACETYLGLUCOSAMINYL 1-PHOSPHATE TRANSFERASE"/>
    <property type="match status" value="1"/>
</dbReference>
<evidence type="ECO:0000256" key="2">
    <source>
        <dbReference type="ARBA" id="ARBA00022475"/>
    </source>
</evidence>
<sequence>MEDIVLLFVGTMTLLFIARKVARRVGLVDKPNARKHHHGNIPLVGGVSVYFSLWLIYALQPGWLPEFPAYMCCITLLLIVGVLDDRFDLPVVPRMLLQVGVAVIMMCQGLYLSSLGNVLFGYPLVMGAAGYLVTIFAVIGAINAYNMVDGIDGLLGMLASITFCFLSIIFFMGDREDLAMWCLALVVACLPYILLNLGIPWGRKFKVFMGDAGSMLIGFTVIWLLIIASQGQDAVMRPVTALWIIALPLMDMMRVMISRLRRGHSPFRPDREHLHHILCRTGFSGRGTLAIMTAGQVLTGMTGIILEGCHVSDNWQFMLFISTFLFFLYAVRSVEKVKHPAECREGSEISVQIGNPRQ</sequence>
<organism evidence="14 15">
    <name type="scientific">Erwinia persicina</name>
    <dbReference type="NCBI Taxonomy" id="55211"/>
    <lineage>
        <taxon>Bacteria</taxon>
        <taxon>Pseudomonadati</taxon>
        <taxon>Pseudomonadota</taxon>
        <taxon>Gammaproteobacteria</taxon>
        <taxon>Enterobacterales</taxon>
        <taxon>Erwiniaceae</taxon>
        <taxon>Erwinia</taxon>
    </lineage>
</organism>
<keyword evidence="3 12" id="KW-0997">Cell inner membrane</keyword>
<dbReference type="RefSeq" id="WP_137269456.1">
    <property type="nucleotide sequence ID" value="NZ_QGAC01000012.1"/>
</dbReference>
<evidence type="ECO:0000256" key="13">
    <source>
        <dbReference type="PIRSR" id="PIRSR600715-1"/>
    </source>
</evidence>
<proteinExistence type="inferred from homology"/>
<comment type="subcellular location">
    <subcellularLocation>
        <location evidence="12">Cell inner membrane</location>
        <topology evidence="12">Multi-pass membrane protein</topology>
    </subcellularLocation>
    <subcellularLocation>
        <location evidence="1">Cell membrane</location>
        <topology evidence="1">Multi-pass membrane protein</topology>
    </subcellularLocation>
</comment>
<dbReference type="GO" id="GO:0030145">
    <property type="term" value="F:manganese ion binding"/>
    <property type="evidence" value="ECO:0007669"/>
    <property type="project" value="InterPro"/>
</dbReference>
<dbReference type="STRING" id="1219360.GCA_001571305_00334"/>
<keyword evidence="7 12" id="KW-0460">Magnesium</keyword>
<evidence type="ECO:0000256" key="9">
    <source>
        <dbReference type="ARBA" id="ARBA00022989"/>
    </source>
</evidence>
<feature type="binding site" evidence="13">
    <location>
        <position position="146"/>
    </location>
    <ligand>
        <name>Mg(2+)</name>
        <dbReference type="ChEBI" id="CHEBI:18420"/>
    </ligand>
</feature>
<dbReference type="PANTHER" id="PTHR22926">
    <property type="entry name" value="PHOSPHO-N-ACETYLMURAMOYL-PENTAPEPTIDE-TRANSFERASE"/>
    <property type="match status" value="1"/>
</dbReference>
<evidence type="ECO:0000256" key="1">
    <source>
        <dbReference type="ARBA" id="ARBA00004651"/>
    </source>
</evidence>
<comment type="cofactor">
    <cofactor evidence="12">
        <name>Mn(2+)</name>
        <dbReference type="ChEBI" id="CHEBI:29035"/>
    </cofactor>
</comment>
<keyword evidence="8 12" id="KW-0448">Lipopolysaccharide biosynthesis</keyword>
<keyword evidence="13" id="KW-0479">Metal-binding</keyword>
<evidence type="ECO:0000256" key="12">
    <source>
        <dbReference type="HAMAP-Rule" id="MF_02030"/>
    </source>
</evidence>
<evidence type="ECO:0000256" key="6">
    <source>
        <dbReference type="ARBA" id="ARBA00022692"/>
    </source>
</evidence>
<dbReference type="Pfam" id="PF00953">
    <property type="entry name" value="Glycos_transf_4"/>
    <property type="match status" value="1"/>
</dbReference>
<evidence type="ECO:0000313" key="15">
    <source>
        <dbReference type="Proteomes" id="UP000306393"/>
    </source>
</evidence>
<feature type="transmembrane region" description="Helical" evidence="12">
    <location>
        <begin position="119"/>
        <end position="142"/>
    </location>
</feature>
<keyword evidence="6 12" id="KW-0812">Transmembrane</keyword>
<feature type="transmembrane region" description="Helical" evidence="12">
    <location>
        <begin position="277"/>
        <end position="295"/>
    </location>
</feature>
<dbReference type="OrthoDB" id="9783652at2"/>
<evidence type="ECO:0000256" key="8">
    <source>
        <dbReference type="ARBA" id="ARBA00022985"/>
    </source>
</evidence>
<evidence type="ECO:0000313" key="14">
    <source>
        <dbReference type="EMBL" id="TKJ89354.1"/>
    </source>
</evidence>
<feature type="transmembrane region" description="Helical" evidence="12">
    <location>
        <begin position="207"/>
        <end position="228"/>
    </location>
</feature>
<feature type="transmembrane region" description="Helical" evidence="12">
    <location>
        <begin position="6"/>
        <end position="22"/>
    </location>
</feature>
<dbReference type="NCBIfam" id="TIGR02380">
    <property type="entry name" value="ECA_wecA"/>
    <property type="match status" value="1"/>
</dbReference>
<comment type="caution">
    <text evidence="14">The sequence shown here is derived from an EMBL/GenBank/DDBJ whole genome shotgun (WGS) entry which is preliminary data.</text>
</comment>
<dbReference type="UniPathway" id="UPA00281"/>
<reference evidence="14 15" key="1">
    <citation type="journal article" date="2019" name="Sci. Rep.">
        <title>Differences in resource use lead to coexistence of seed-transmitted microbial populations.</title>
        <authorList>
            <person name="Torres-Cortes G."/>
            <person name="Garcia B.J."/>
            <person name="Compant S."/>
            <person name="Rezki S."/>
            <person name="Jones P."/>
            <person name="Preveaux A."/>
            <person name="Briand M."/>
            <person name="Roulet A."/>
            <person name="Bouchez O."/>
            <person name="Jacobson D."/>
            <person name="Barret M."/>
        </authorList>
    </citation>
    <scope>NUCLEOTIDE SEQUENCE [LARGE SCALE GENOMIC DNA]</scope>
    <source>
        <strain evidence="14 15">CFBP13511</strain>
    </source>
</reference>
<comment type="pathway">
    <text evidence="12">Bacterial outer membrane biogenesis; enterobacterial common antigen biosynthesis.</text>
</comment>
<dbReference type="InterPro" id="IPR000715">
    <property type="entry name" value="Glycosyl_transferase_4"/>
</dbReference>
<evidence type="ECO:0000256" key="11">
    <source>
        <dbReference type="ARBA" id="ARBA00023211"/>
    </source>
</evidence>
<evidence type="ECO:0000256" key="4">
    <source>
        <dbReference type="ARBA" id="ARBA00022676"/>
    </source>
</evidence>
<comment type="similarity">
    <text evidence="12">Belongs to the glycosyltransferase 4 family. WecA subfamily.</text>
</comment>
<dbReference type="GO" id="GO:0009243">
    <property type="term" value="P:O antigen biosynthetic process"/>
    <property type="evidence" value="ECO:0007669"/>
    <property type="project" value="UniProtKB-UniRule"/>
</dbReference>
<dbReference type="InterPro" id="IPR012750">
    <property type="entry name" value="ECA_WecA-rel"/>
</dbReference>
<feature type="transmembrane region" description="Helical" evidence="12">
    <location>
        <begin position="178"/>
        <end position="195"/>
    </location>
</feature>